<feature type="compositionally biased region" description="Polar residues" evidence="5">
    <location>
        <begin position="554"/>
        <end position="572"/>
    </location>
</feature>
<dbReference type="EMBL" id="JAACJM010000109">
    <property type="protein sequence ID" value="KAF5345686.1"/>
    <property type="molecule type" value="Genomic_DNA"/>
</dbReference>
<evidence type="ECO:0000256" key="1">
    <source>
        <dbReference type="ARBA" id="ARBA00022723"/>
    </source>
</evidence>
<evidence type="ECO:0000256" key="2">
    <source>
        <dbReference type="ARBA" id="ARBA00022737"/>
    </source>
</evidence>
<evidence type="ECO:0008006" key="8">
    <source>
        <dbReference type="Google" id="ProtNLM"/>
    </source>
</evidence>
<dbReference type="AlphaFoldDB" id="A0A8H5FQS5"/>
<feature type="compositionally biased region" description="Low complexity" evidence="5">
    <location>
        <begin position="10"/>
        <end position="24"/>
    </location>
</feature>
<feature type="compositionally biased region" description="Low complexity" evidence="5">
    <location>
        <begin position="351"/>
        <end position="369"/>
    </location>
</feature>
<comment type="caution">
    <text evidence="6">The sequence shown here is derived from an EMBL/GenBank/DDBJ whole genome shotgun (WGS) entry which is preliminary data.</text>
</comment>
<feature type="region of interest" description="Disordered" evidence="5">
    <location>
        <begin position="439"/>
        <end position="542"/>
    </location>
</feature>
<feature type="region of interest" description="Disordered" evidence="5">
    <location>
        <begin position="554"/>
        <end position="575"/>
    </location>
</feature>
<feature type="compositionally biased region" description="Basic and acidic residues" evidence="5">
    <location>
        <begin position="508"/>
        <end position="524"/>
    </location>
</feature>
<gene>
    <name evidence="6" type="ORF">D9758_013071</name>
</gene>
<feature type="compositionally biased region" description="Basic residues" evidence="5">
    <location>
        <begin position="398"/>
        <end position="412"/>
    </location>
</feature>
<dbReference type="PANTHER" id="PTHR23057">
    <property type="entry name" value="JUXTAPOSED WITH ANOTHER ZINC FINGER PROTEIN 1"/>
    <property type="match status" value="1"/>
</dbReference>
<feature type="region of interest" description="Disordered" evidence="5">
    <location>
        <begin position="177"/>
        <end position="226"/>
    </location>
</feature>
<feature type="region of interest" description="Disordered" evidence="5">
    <location>
        <begin position="1"/>
        <end position="35"/>
    </location>
</feature>
<dbReference type="Proteomes" id="UP000559256">
    <property type="component" value="Unassembled WGS sequence"/>
</dbReference>
<feature type="compositionally biased region" description="Polar residues" evidence="5">
    <location>
        <begin position="177"/>
        <end position="193"/>
    </location>
</feature>
<evidence type="ECO:0000256" key="4">
    <source>
        <dbReference type="ARBA" id="ARBA00022833"/>
    </source>
</evidence>
<feature type="region of interest" description="Disordered" evidence="5">
    <location>
        <begin position="79"/>
        <end position="103"/>
    </location>
</feature>
<evidence type="ECO:0000313" key="7">
    <source>
        <dbReference type="Proteomes" id="UP000559256"/>
    </source>
</evidence>
<keyword evidence="3" id="KW-0863">Zinc-finger</keyword>
<keyword evidence="4" id="KW-0862">Zinc</keyword>
<sequence>MNRLDDILQSSKLSSSQSTSSNSFRSDRTESNMRGIEDSDDHVSFEHKFCSNFFCCNMRLSGMHELLEHVEEVHIVSSHAANSPNPRPSHHSTGHSSPHRSSYDVVCAYPAPSTPPPLSQLFENEFDWSSTVYPDSQLDSPLMDVFSGMDEFSSLEDTTYSGSPFPHHPEQHQNLVTNSVLSPNPSHAQTSPIPKSDLIPDSDATRASESAKDSVGTATSGVTFPADDIESMQKSAGSSSGPGICNASAIASTSGPSVAAPSTPAHSTSSSSSTLLFSLHDISAPLAYSSVYSSQSTAPYHSYFPADAVKSSSTSDDQKARSSGPCRRVKTKSARKASVVVGVGTGTSSINSSSINSIVSGSGVSSVGSFRPSRWSRDTSRNGDLELENGESSERTSRKGRPPTKREKKHRCPMPGCSKAYLNPGGLKYHLEKGTCKIEPEQSGNADTDSVSKDEPTFTYDLSTGQHTNEDDSMDMQPAYFSSESTEENSPFISASSLPSTCASLRDTQNHDHDAYSQPHDMHTQDSQPHSPPPSLSSSPVSSNLLSLITRSFTPDQLGPESTPSPADSNHPVTPILHQPDVVVSQSHSRSPLPAHVPHPHGYGYPQQTVTIAGDAPIPIRPLHQMKKVLIIIPIVIVTVMSWIPKKYTCRSHMSPTPGGWSRLVIYRIRIKHKTKSLQTA</sequence>
<dbReference type="PANTHER" id="PTHR23057:SF0">
    <property type="entry name" value="JUXTAPOSED WITH ANOTHER ZINC FINGER PROTEIN 1"/>
    <property type="match status" value="1"/>
</dbReference>
<keyword evidence="2" id="KW-0677">Repeat</keyword>
<feature type="compositionally biased region" description="Low complexity" evidence="5">
    <location>
        <begin position="256"/>
        <end position="271"/>
    </location>
</feature>
<proteinExistence type="predicted"/>
<name>A0A8H5FQS5_9AGAR</name>
<evidence type="ECO:0000256" key="3">
    <source>
        <dbReference type="ARBA" id="ARBA00022771"/>
    </source>
</evidence>
<dbReference type="InterPro" id="IPR051580">
    <property type="entry name" value="ZnF-Chromatin_assoc"/>
</dbReference>
<reference evidence="6 7" key="1">
    <citation type="journal article" date="2020" name="ISME J.">
        <title>Uncovering the hidden diversity of litter-decomposition mechanisms in mushroom-forming fungi.</title>
        <authorList>
            <person name="Floudas D."/>
            <person name="Bentzer J."/>
            <person name="Ahren D."/>
            <person name="Johansson T."/>
            <person name="Persson P."/>
            <person name="Tunlid A."/>
        </authorList>
    </citation>
    <scope>NUCLEOTIDE SEQUENCE [LARGE SCALE GENOMIC DNA]</scope>
    <source>
        <strain evidence="6 7">CBS 291.85</strain>
    </source>
</reference>
<feature type="region of interest" description="Disordered" evidence="5">
    <location>
        <begin position="308"/>
        <end position="338"/>
    </location>
</feature>
<keyword evidence="1" id="KW-0479">Metal-binding</keyword>
<evidence type="ECO:0000256" key="5">
    <source>
        <dbReference type="SAM" id="MobiDB-lite"/>
    </source>
</evidence>
<feature type="compositionally biased region" description="Basic and acidic residues" evidence="5">
    <location>
        <begin position="375"/>
        <end position="384"/>
    </location>
</feature>
<protein>
    <recommendedName>
        <fullName evidence="8">C2H2-type domain-containing protein</fullName>
    </recommendedName>
</protein>
<feature type="region of interest" description="Disordered" evidence="5">
    <location>
        <begin position="252"/>
        <end position="271"/>
    </location>
</feature>
<dbReference type="GO" id="GO:0005634">
    <property type="term" value="C:nucleus"/>
    <property type="evidence" value="ECO:0007669"/>
    <property type="project" value="TreeGrafter"/>
</dbReference>
<feature type="compositionally biased region" description="Polar residues" evidence="5">
    <location>
        <begin position="480"/>
        <end position="507"/>
    </location>
</feature>
<feature type="region of interest" description="Disordered" evidence="5">
    <location>
        <begin position="351"/>
        <end position="414"/>
    </location>
</feature>
<evidence type="ECO:0000313" key="6">
    <source>
        <dbReference type="EMBL" id="KAF5345686.1"/>
    </source>
</evidence>
<dbReference type="OrthoDB" id="3269380at2759"/>
<accession>A0A8H5FQS5</accession>
<organism evidence="6 7">
    <name type="scientific">Tetrapyrgos nigripes</name>
    <dbReference type="NCBI Taxonomy" id="182062"/>
    <lineage>
        <taxon>Eukaryota</taxon>
        <taxon>Fungi</taxon>
        <taxon>Dikarya</taxon>
        <taxon>Basidiomycota</taxon>
        <taxon>Agaricomycotina</taxon>
        <taxon>Agaricomycetes</taxon>
        <taxon>Agaricomycetidae</taxon>
        <taxon>Agaricales</taxon>
        <taxon>Marasmiineae</taxon>
        <taxon>Marasmiaceae</taxon>
        <taxon>Tetrapyrgos</taxon>
    </lineage>
</organism>
<feature type="compositionally biased region" description="Basic and acidic residues" evidence="5">
    <location>
        <begin position="203"/>
        <end position="212"/>
    </location>
</feature>
<feature type="compositionally biased region" description="Basic and acidic residues" evidence="5">
    <location>
        <begin position="25"/>
        <end position="35"/>
    </location>
</feature>
<keyword evidence="7" id="KW-1185">Reference proteome</keyword>
<dbReference type="GO" id="GO:0008270">
    <property type="term" value="F:zinc ion binding"/>
    <property type="evidence" value="ECO:0007669"/>
    <property type="project" value="UniProtKB-KW"/>
</dbReference>